<feature type="region of interest" description="Disordered" evidence="7">
    <location>
        <begin position="125"/>
        <end position="206"/>
    </location>
</feature>
<keyword evidence="9" id="KW-1185">Reference proteome</keyword>
<dbReference type="GO" id="GO:0032040">
    <property type="term" value="C:small-subunit processome"/>
    <property type="evidence" value="ECO:0007669"/>
    <property type="project" value="InterPro"/>
</dbReference>
<feature type="compositionally biased region" description="Basic and acidic residues" evidence="7">
    <location>
        <begin position="437"/>
        <end position="446"/>
    </location>
</feature>
<feature type="compositionally biased region" description="Acidic residues" evidence="7">
    <location>
        <begin position="399"/>
        <end position="436"/>
    </location>
</feature>
<feature type="compositionally biased region" description="Acidic residues" evidence="7">
    <location>
        <begin position="460"/>
        <end position="475"/>
    </location>
</feature>
<feature type="compositionally biased region" description="Acidic residues" evidence="7">
    <location>
        <begin position="346"/>
        <end position="359"/>
    </location>
</feature>
<dbReference type="Proteomes" id="UP000834106">
    <property type="component" value="Chromosome 9"/>
</dbReference>
<feature type="compositionally biased region" description="Acidic residues" evidence="7">
    <location>
        <begin position="153"/>
        <end position="167"/>
    </location>
</feature>
<evidence type="ECO:0000256" key="5">
    <source>
        <dbReference type="ARBA" id="ARBA00023242"/>
    </source>
</evidence>
<evidence type="ECO:0000256" key="1">
    <source>
        <dbReference type="ARBA" id="ARBA00004604"/>
    </source>
</evidence>
<feature type="region of interest" description="Disordered" evidence="7">
    <location>
        <begin position="1"/>
        <end position="37"/>
    </location>
</feature>
<feature type="compositionally biased region" description="Basic and acidic residues" evidence="7">
    <location>
        <begin position="292"/>
        <end position="343"/>
    </location>
</feature>
<keyword evidence="4" id="KW-0698">rRNA processing</keyword>
<keyword evidence="5" id="KW-0539">Nucleus</keyword>
<evidence type="ECO:0000256" key="7">
    <source>
        <dbReference type="SAM" id="MobiDB-lite"/>
    </source>
</evidence>
<dbReference type="Pfam" id="PF04147">
    <property type="entry name" value="Nop14"/>
    <property type="match status" value="1"/>
</dbReference>
<feature type="compositionally biased region" description="Basic and acidic residues" evidence="7">
    <location>
        <begin position="185"/>
        <end position="206"/>
    </location>
</feature>
<reference evidence="8" key="1">
    <citation type="submission" date="2023-05" db="EMBL/GenBank/DDBJ databases">
        <authorList>
            <person name="Huff M."/>
        </authorList>
    </citation>
    <scope>NUCLEOTIDE SEQUENCE</scope>
</reference>
<dbReference type="EMBL" id="OU503044">
    <property type="protein sequence ID" value="CAI9767953.1"/>
    <property type="molecule type" value="Genomic_DNA"/>
</dbReference>
<evidence type="ECO:0000256" key="6">
    <source>
        <dbReference type="ARBA" id="ARBA00024695"/>
    </source>
</evidence>
<dbReference type="AlphaFoldDB" id="A0AAD2DX18"/>
<comment type="similarity">
    <text evidence="2">Belongs to the NOP14 family.</text>
</comment>
<sequence length="955" mass="109316">MAKKSKPSGNGSSASKKKKKKMKNMLSVPNSVAMKNKAPKPNLFESIWSRRKFDILGKKQKGEERRVGLSRSTAIEKRKKTLLKEYEQSGKSSAFVDKRIGEQNEVLGEFDKAILRSQRERQLKMKKKSKYNLSDGEEDEFDFQGSGSFPERDDFEDELPFDEDGDGEASGSAKKSTILGQLDPHGAENDLEERLVAQENRQKSKKEVMEEIILKSKFFKAQKAKDKEENEQFIEQLDKDFVSIVQSKALLSMTQPNKMKALKSLVNKNISIDHAENEGSSAAQEKFSSQQEKPDSYDKLVGEMAMDMRARPSDRTKTPEEVAQEEKERLERLEEERLKRIAAGDDSSDEDIDASEDEEASTKQRRSISGDDLGDSFSHDAVPRTKLGLIAEILRSENENDLESDDDDDDDDDSEDSEDEKDNDEDEGSDEVGDDDDKNHSLKDWEQSDDDNVDSHSEDEGGDIDNEDEKEEDDIGMCVGMTNDKKSSGSKGKQKDSLDAGKVKENIKKDLLEQGELPYTIEAPKSFDEFSALLENRSDDQIIEAIRRIRTFNAISVAAENRKKMQVFYGVLLQYFAVLANKKPLNIKLLNLLVKPLLEMSSEIPYFAAICARQRLLHIRTQFCEDVKNTGRSSWPSMKTLFLLRLWSMIFPCSDFRHVVMTPAILLMCEYLMRCPIMSGRDIVIGSFLCSMVLSISRQSQKFCPEAIMFIQTLLMAAFDKKQGSSEDSKLYRLMEVKALRPLLCLQGQVEKINSLDFLMLVDLPDDSPHFTSDIFRASVLFANIETLKGFVKSYEGFKSFPEIFLPISKLLGELVKQDYIPDALQVQIIDVTQLIGKKEWEYHLLRRPLRMRKPKIIKTEIPKFEENFVKGRDYDPDRERAQRKKLKKLLRQEAKGAAREFRKDNYFLLEVKERDKAQLAEERAEKYGQAKAFLQEQEHAFKSGQLGRSKKRRR</sequence>
<dbReference type="GO" id="GO:0030490">
    <property type="term" value="P:maturation of SSU-rRNA"/>
    <property type="evidence" value="ECO:0007669"/>
    <property type="project" value="TreeGrafter"/>
</dbReference>
<dbReference type="InterPro" id="IPR007276">
    <property type="entry name" value="Nop14"/>
</dbReference>
<accession>A0AAD2DX18</accession>
<evidence type="ECO:0008006" key="10">
    <source>
        <dbReference type="Google" id="ProtNLM"/>
    </source>
</evidence>
<feature type="compositionally biased region" description="Polar residues" evidence="7">
    <location>
        <begin position="278"/>
        <end position="291"/>
    </location>
</feature>
<comment type="function">
    <text evidence="6">Involved in nucleolar processing of pre-18S ribosomal RNA. Has a role in the nuclear export of 40S pre-ribosomal subunit to the cytoplasm.</text>
</comment>
<proteinExistence type="inferred from homology"/>
<feature type="compositionally biased region" description="Basic and acidic residues" evidence="7">
    <location>
        <begin position="483"/>
        <end position="500"/>
    </location>
</feature>
<evidence type="ECO:0000256" key="2">
    <source>
        <dbReference type="ARBA" id="ARBA00007466"/>
    </source>
</evidence>
<organism evidence="8 9">
    <name type="scientific">Fraxinus pennsylvanica</name>
    <dbReference type="NCBI Taxonomy" id="56036"/>
    <lineage>
        <taxon>Eukaryota</taxon>
        <taxon>Viridiplantae</taxon>
        <taxon>Streptophyta</taxon>
        <taxon>Embryophyta</taxon>
        <taxon>Tracheophyta</taxon>
        <taxon>Spermatophyta</taxon>
        <taxon>Magnoliopsida</taxon>
        <taxon>eudicotyledons</taxon>
        <taxon>Gunneridae</taxon>
        <taxon>Pentapetalae</taxon>
        <taxon>asterids</taxon>
        <taxon>lamiids</taxon>
        <taxon>Lamiales</taxon>
        <taxon>Oleaceae</taxon>
        <taxon>Oleeae</taxon>
        <taxon>Fraxinus</taxon>
    </lineage>
</organism>
<evidence type="ECO:0000256" key="3">
    <source>
        <dbReference type="ARBA" id="ARBA00022517"/>
    </source>
</evidence>
<gene>
    <name evidence="8" type="ORF">FPE_LOCUS15383</name>
</gene>
<evidence type="ECO:0000256" key="4">
    <source>
        <dbReference type="ARBA" id="ARBA00022552"/>
    </source>
</evidence>
<feature type="region of interest" description="Disordered" evidence="7">
    <location>
        <begin position="276"/>
        <end position="500"/>
    </location>
</feature>
<name>A0AAD2DX18_9LAMI</name>
<dbReference type="PANTHER" id="PTHR23183:SF0">
    <property type="entry name" value="NUCLEOLAR PROTEIN 14"/>
    <property type="match status" value="1"/>
</dbReference>
<comment type="subcellular location">
    <subcellularLocation>
        <location evidence="1">Nucleus</location>
        <location evidence="1">Nucleolus</location>
    </subcellularLocation>
</comment>
<evidence type="ECO:0000313" key="8">
    <source>
        <dbReference type="EMBL" id="CAI9767953.1"/>
    </source>
</evidence>
<keyword evidence="3" id="KW-0690">Ribosome biogenesis</keyword>
<protein>
    <recommendedName>
        <fullName evidence="10">Nucleolar protein 14</fullName>
    </recommendedName>
</protein>
<evidence type="ECO:0000313" key="9">
    <source>
        <dbReference type="Proteomes" id="UP000834106"/>
    </source>
</evidence>
<dbReference type="GO" id="GO:0030692">
    <property type="term" value="C:Noc4p-Nop14p complex"/>
    <property type="evidence" value="ECO:0007669"/>
    <property type="project" value="TreeGrafter"/>
</dbReference>
<dbReference type="PANTHER" id="PTHR23183">
    <property type="entry name" value="NOP14"/>
    <property type="match status" value="1"/>
</dbReference>